<dbReference type="Proteomes" id="UP000274909">
    <property type="component" value="Unassembled WGS sequence"/>
</dbReference>
<feature type="region of interest" description="Disordered" evidence="1">
    <location>
        <begin position="1"/>
        <end position="22"/>
    </location>
</feature>
<reference evidence="3 4" key="1">
    <citation type="submission" date="2018-12" db="EMBL/GenBank/DDBJ databases">
        <authorList>
            <person name="Li F."/>
        </authorList>
    </citation>
    <scope>NUCLEOTIDE SEQUENCE [LARGE SCALE GENOMIC DNA]</scope>
    <source>
        <strain evidence="3 4">EGI 6500705</strain>
    </source>
</reference>
<accession>A0A433JP06</accession>
<feature type="transmembrane region" description="Helical" evidence="2">
    <location>
        <begin position="30"/>
        <end position="51"/>
    </location>
</feature>
<evidence type="ECO:0000256" key="1">
    <source>
        <dbReference type="SAM" id="MobiDB-lite"/>
    </source>
</evidence>
<comment type="caution">
    <text evidence="3">The sequence shown here is derived from an EMBL/GenBank/DDBJ whole genome shotgun (WGS) entry which is preliminary data.</text>
</comment>
<protein>
    <submittedName>
        <fullName evidence="3">Uncharacterized protein</fullName>
    </submittedName>
</protein>
<feature type="compositionally biased region" description="Basic and acidic residues" evidence="1">
    <location>
        <begin position="1"/>
        <end position="10"/>
    </location>
</feature>
<keyword evidence="2" id="KW-1133">Transmembrane helix</keyword>
<dbReference type="AlphaFoldDB" id="A0A433JP06"/>
<keyword evidence="2" id="KW-0472">Membrane</keyword>
<name>A0A433JP06_9MICO</name>
<proteinExistence type="predicted"/>
<dbReference type="EMBL" id="RZGZ01000004">
    <property type="protein sequence ID" value="RUQ98098.1"/>
    <property type="molecule type" value="Genomic_DNA"/>
</dbReference>
<evidence type="ECO:0000313" key="3">
    <source>
        <dbReference type="EMBL" id="RUQ98098.1"/>
    </source>
</evidence>
<dbReference type="RefSeq" id="WP_127050951.1">
    <property type="nucleotide sequence ID" value="NZ_RZGZ01000004.1"/>
</dbReference>
<evidence type="ECO:0000256" key="2">
    <source>
        <dbReference type="SAM" id="Phobius"/>
    </source>
</evidence>
<keyword evidence="4" id="KW-1185">Reference proteome</keyword>
<gene>
    <name evidence="3" type="ORF">ELQ94_13805</name>
</gene>
<evidence type="ECO:0000313" key="4">
    <source>
        <dbReference type="Proteomes" id="UP000274909"/>
    </source>
</evidence>
<sequence>MPKTLTERTDLAPAGGGPGRPPVAKRVGPAVVVLAIVGCLAGVVVLFGWMVDETHFDRPCQQFDAFEAEVEDLPGVVSVDNERWVEAPAFSNPTSWMSVAVDQTGLPGVLEAACATDYPDPMTWSITVRTAAATEVSVHTDPEERTTVVDGARCPEFGFDVARMVDELDRVAPGLAIQPAIWEDDRFALVEVEEVTAGFTHLLPVVEHADDLLAAAGLGSDDVVEINSASLIIAVQPGESDRYLALLTELDDVYAVRSFWADGGGAASDGTEEVQVVAPLEHHAAIEDIIRSSGLHIADTPIRFIE</sequence>
<keyword evidence="2" id="KW-0812">Transmembrane</keyword>
<organism evidence="3 4">
    <name type="scientific">Labedella endophytica</name>
    <dbReference type="NCBI Taxonomy" id="1523160"/>
    <lineage>
        <taxon>Bacteria</taxon>
        <taxon>Bacillati</taxon>
        <taxon>Actinomycetota</taxon>
        <taxon>Actinomycetes</taxon>
        <taxon>Micrococcales</taxon>
        <taxon>Microbacteriaceae</taxon>
        <taxon>Labedella</taxon>
    </lineage>
</organism>
<dbReference type="OrthoDB" id="5050991at2"/>